<evidence type="ECO:0000256" key="2">
    <source>
        <dbReference type="SAM" id="SignalP"/>
    </source>
</evidence>
<feature type="signal peptide" evidence="2">
    <location>
        <begin position="1"/>
        <end position="19"/>
    </location>
</feature>
<dbReference type="AlphaFoldDB" id="A0A2V0P7G5"/>
<dbReference type="SUPFAM" id="SSF54427">
    <property type="entry name" value="NTF2-like"/>
    <property type="match status" value="1"/>
</dbReference>
<evidence type="ECO:0000313" key="4">
    <source>
        <dbReference type="Proteomes" id="UP000247498"/>
    </source>
</evidence>
<dbReference type="InParanoid" id="A0A2V0P7G5"/>
<name>A0A2V0P7G5_9CHLO</name>
<keyword evidence="4" id="KW-1185">Reference proteome</keyword>
<evidence type="ECO:0000256" key="1">
    <source>
        <dbReference type="SAM" id="MobiDB-lite"/>
    </source>
</evidence>
<reference evidence="3 4" key="1">
    <citation type="journal article" date="2018" name="Sci. Rep.">
        <title>Raphidocelis subcapitata (=Pseudokirchneriella subcapitata) provides an insight into genome evolution and environmental adaptations in the Sphaeropleales.</title>
        <authorList>
            <person name="Suzuki S."/>
            <person name="Yamaguchi H."/>
            <person name="Nakajima N."/>
            <person name="Kawachi M."/>
        </authorList>
    </citation>
    <scope>NUCLEOTIDE SEQUENCE [LARGE SCALE GENOMIC DNA]</scope>
    <source>
        <strain evidence="3 4">NIES-35</strain>
    </source>
</reference>
<feature type="compositionally biased region" description="Low complexity" evidence="1">
    <location>
        <begin position="46"/>
        <end position="55"/>
    </location>
</feature>
<dbReference type="InterPro" id="IPR032710">
    <property type="entry name" value="NTF2-like_dom_sf"/>
</dbReference>
<dbReference type="Proteomes" id="UP000247498">
    <property type="component" value="Unassembled WGS sequence"/>
</dbReference>
<keyword evidence="2" id="KW-0732">Signal</keyword>
<dbReference type="OrthoDB" id="10010954at2759"/>
<feature type="region of interest" description="Disordered" evidence="1">
    <location>
        <begin position="25"/>
        <end position="59"/>
    </location>
</feature>
<comment type="caution">
    <text evidence="3">The sequence shown here is derived from an EMBL/GenBank/DDBJ whole genome shotgun (WGS) entry which is preliminary data.</text>
</comment>
<accession>A0A2V0P7G5</accession>
<protein>
    <submittedName>
        <fullName evidence="3">Uncharacterized protein</fullName>
    </submittedName>
</protein>
<sequence length="375" mass="39888">MERMMILAGLLLLATAAAASQAPSPAGAAAKAATPPPRHRHRRDPAPAAAAGAAHADPDMGPGGVNVTALLLGDQAGFDLASILIEGPLTDSICASKFCVSACRDACHAVTSTRLGKILAKLPANKTDAELAASIYTPDAVLLVTPIAVLGGGVIALEYLTTFSRPLPIPTIVNLTRMTILGYAQSGDVVTTLFDLHITNPLDARLAAVLRGVQQVRLNEKSRITYHTIEYPTWAWAVEKLALNKTITPDRYQTFFYDNICNMHEKHCTGSLKQYASRKACVSYLASRPALAPLYTLAGDNSLCRLFHAAYVPVLPEVHCAHIGPSGGGQCTDDVPFTPDLADAAIPQMTFYSVPPAIQPFVRKSLVEKFGARLP</sequence>
<gene>
    <name evidence="3" type="ORF">Rsub_07849</name>
</gene>
<proteinExistence type="predicted"/>
<organism evidence="3 4">
    <name type="scientific">Raphidocelis subcapitata</name>
    <dbReference type="NCBI Taxonomy" id="307507"/>
    <lineage>
        <taxon>Eukaryota</taxon>
        <taxon>Viridiplantae</taxon>
        <taxon>Chlorophyta</taxon>
        <taxon>core chlorophytes</taxon>
        <taxon>Chlorophyceae</taxon>
        <taxon>CS clade</taxon>
        <taxon>Sphaeropleales</taxon>
        <taxon>Selenastraceae</taxon>
        <taxon>Raphidocelis</taxon>
    </lineage>
</organism>
<evidence type="ECO:0000313" key="3">
    <source>
        <dbReference type="EMBL" id="GBF95499.1"/>
    </source>
</evidence>
<feature type="chain" id="PRO_5016058046" evidence="2">
    <location>
        <begin position="20"/>
        <end position="375"/>
    </location>
</feature>
<dbReference type="EMBL" id="BDRX01000065">
    <property type="protein sequence ID" value="GBF95499.1"/>
    <property type="molecule type" value="Genomic_DNA"/>
</dbReference>